<sequence length="137" mass="15481">MNILKRIASGEAERSLTSKHVAIAIIESSHPSPTEVRSSLPIPISSSKTACLESYEIREQEMQAEKYDLATWNIYLRIVCARSLRTANRTEEDESAQSSVNARPRSVSFTEASEEHSQHKPTDLDQLFEDECYSDTF</sequence>
<evidence type="ECO:0000256" key="1">
    <source>
        <dbReference type="SAM" id="MobiDB-lite"/>
    </source>
</evidence>
<feature type="region of interest" description="Disordered" evidence="1">
    <location>
        <begin position="87"/>
        <end position="137"/>
    </location>
</feature>
<accession>A0ABD3NAA0</accession>
<name>A0ABD3NAA0_9STRA</name>
<comment type="caution">
    <text evidence="2">The sequence shown here is derived from an EMBL/GenBank/DDBJ whole genome shotgun (WGS) entry which is preliminary data.</text>
</comment>
<feature type="compositionally biased region" description="Polar residues" evidence="1">
    <location>
        <begin position="96"/>
        <end position="111"/>
    </location>
</feature>
<keyword evidence="3" id="KW-1185">Reference proteome</keyword>
<dbReference type="Proteomes" id="UP001530400">
    <property type="component" value="Unassembled WGS sequence"/>
</dbReference>
<proteinExistence type="predicted"/>
<protein>
    <submittedName>
        <fullName evidence="2">Uncharacterized protein</fullName>
    </submittedName>
</protein>
<evidence type="ECO:0000313" key="3">
    <source>
        <dbReference type="Proteomes" id="UP001530400"/>
    </source>
</evidence>
<organism evidence="2 3">
    <name type="scientific">Cyclotella atomus</name>
    <dbReference type="NCBI Taxonomy" id="382360"/>
    <lineage>
        <taxon>Eukaryota</taxon>
        <taxon>Sar</taxon>
        <taxon>Stramenopiles</taxon>
        <taxon>Ochrophyta</taxon>
        <taxon>Bacillariophyta</taxon>
        <taxon>Coscinodiscophyceae</taxon>
        <taxon>Thalassiosirophycidae</taxon>
        <taxon>Stephanodiscales</taxon>
        <taxon>Stephanodiscaceae</taxon>
        <taxon>Cyclotella</taxon>
    </lineage>
</organism>
<reference evidence="2 3" key="1">
    <citation type="submission" date="2024-10" db="EMBL/GenBank/DDBJ databases">
        <title>Updated reference genomes for cyclostephanoid diatoms.</title>
        <authorList>
            <person name="Roberts W.R."/>
            <person name="Alverson A.J."/>
        </authorList>
    </citation>
    <scope>NUCLEOTIDE SEQUENCE [LARGE SCALE GENOMIC DNA]</scope>
    <source>
        <strain evidence="2 3">AJA010-31</strain>
    </source>
</reference>
<dbReference type="AlphaFoldDB" id="A0ABD3NAA0"/>
<evidence type="ECO:0000313" key="2">
    <source>
        <dbReference type="EMBL" id="KAL3771502.1"/>
    </source>
</evidence>
<gene>
    <name evidence="2" type="ORF">ACHAWO_000623</name>
</gene>
<feature type="compositionally biased region" description="Acidic residues" evidence="1">
    <location>
        <begin position="126"/>
        <end position="137"/>
    </location>
</feature>
<dbReference type="EMBL" id="JALLPJ020001286">
    <property type="protein sequence ID" value="KAL3771502.1"/>
    <property type="molecule type" value="Genomic_DNA"/>
</dbReference>
<feature type="compositionally biased region" description="Basic and acidic residues" evidence="1">
    <location>
        <begin position="113"/>
        <end position="123"/>
    </location>
</feature>